<feature type="non-terminal residue" evidence="2">
    <location>
        <position position="1"/>
    </location>
</feature>
<keyword evidence="1" id="KW-1133">Transmembrane helix</keyword>
<name>A0A5J4VUP7_9EUKA</name>
<keyword evidence="1" id="KW-0472">Membrane</keyword>
<dbReference type="InterPro" id="IPR011050">
    <property type="entry name" value="Pectin_lyase_fold/virulence"/>
</dbReference>
<gene>
    <name evidence="2" type="ORF">EZS28_018278</name>
</gene>
<dbReference type="EMBL" id="SNRW01004918">
    <property type="protein sequence ID" value="KAA6386195.1"/>
    <property type="molecule type" value="Genomic_DNA"/>
</dbReference>
<protein>
    <submittedName>
        <fullName evidence="2">Uncharacterized protein</fullName>
    </submittedName>
</protein>
<reference evidence="2 3" key="1">
    <citation type="submission" date="2019-03" db="EMBL/GenBank/DDBJ databases">
        <title>Single cell metagenomics reveals metabolic interactions within the superorganism composed of flagellate Streblomastix strix and complex community of Bacteroidetes bacteria on its surface.</title>
        <authorList>
            <person name="Treitli S.C."/>
            <person name="Kolisko M."/>
            <person name="Husnik F."/>
            <person name="Keeling P."/>
            <person name="Hampl V."/>
        </authorList>
    </citation>
    <scope>NUCLEOTIDE SEQUENCE [LARGE SCALE GENOMIC DNA]</scope>
    <source>
        <strain evidence="2">ST1C</strain>
    </source>
</reference>
<comment type="caution">
    <text evidence="2">The sequence shown here is derived from an EMBL/GenBank/DDBJ whole genome shotgun (WGS) entry which is preliminary data.</text>
</comment>
<evidence type="ECO:0000313" key="3">
    <source>
        <dbReference type="Proteomes" id="UP000324800"/>
    </source>
</evidence>
<keyword evidence="1" id="KW-0812">Transmembrane</keyword>
<dbReference type="InterPro" id="IPR006626">
    <property type="entry name" value="PbH1"/>
</dbReference>
<organism evidence="2 3">
    <name type="scientific">Streblomastix strix</name>
    <dbReference type="NCBI Taxonomy" id="222440"/>
    <lineage>
        <taxon>Eukaryota</taxon>
        <taxon>Metamonada</taxon>
        <taxon>Preaxostyla</taxon>
        <taxon>Oxymonadida</taxon>
        <taxon>Streblomastigidae</taxon>
        <taxon>Streblomastix</taxon>
    </lineage>
</organism>
<feature type="transmembrane region" description="Helical" evidence="1">
    <location>
        <begin position="1632"/>
        <end position="1657"/>
    </location>
</feature>
<sequence length="1680" mass="183213">ENNQFYYSTANEQGGAIQLSSSVDSIQTIKGVLIENCESQNVGGGIMVDLFDSSPYFGALAEIINTTIINCKTSYFSYGLGGGGIYASINGQGTILIEDSIISNCNSSQAANGWGINIRRYSNNTKLFISNTSFINCKTIPSDSDPKYGWGGAIFFDTSLTTSKLNSQNFLLTDLVFNGCESVAQAGHNLHIVSLNIQAAGLFIKNGNLLTVNNTVNLYENELYANDYMGLDSSKVNGGYVQLSDHTPLFTQFVAQPFINPYYIDPESGAIYSTLSGGVLIIEDSTFDTCNCTQPGSGGALAIIQDSTSKLTDLTFSGCEAVNQRGNNIHIVSPDTHLTGLTIAVLGLLTVNGTNDLYTSQIYQNDYMGINQSLQNNGQNLPDNHEPLFIEVYSQNFEAQYYIDSQSGSDTNNCLSTQTSCVTFNHTLSLTLPPEFVQDLCIVVINLLTGTSDQSLIQFATSPILNHIITIQSNEYDPEGGYTKRSINTNQQTSGLFSLLNFARLELLGIRFDNLNPTASAPLINIQTSSKELITSLSIIDCEFSQDSTSFPNQYIYHPIISINGGGSLIIRNTLIENYQFTDGKSFMMIQSQEMYPSEGYFSNQIKIINTSFKNIKQEDGAGAAINAQLNHGNNLKIYEQSSFTNCISSYYGGAISIEIYSEQQLELNEITITNCSGPIGGGIYCLVNDKGKLIISSTQFKNCTCIDGQGGGIFVRLNGINSKCLLSETVMENCTSSIGGGIHARLNNGELKLNGVNMTNCTSSQGGGLYLFIQSANCLCTISETLIQKCNSTEGGAIFAQITEGNLEMSKLAIQDCYSQIGGGIYSSVDQSGKLIIKDSCSFTNCQSQSGSGGAIYSSLSGGVLIIDGTTFDTCSATQPGNGGALSLYQQTATSVIKINNVAFTNCKTLLNSTNSTYGWGGGIFLFIAISSNVLSSSNLLMIDLYFSGCQSSIAGHNIHIRSPNTKATGLTISQNSLLSVNGIYDLYTSPDYEFDYMGIDESKVNDGNNTLYNHLPLFTSNIPIEAAKDYYINTDSGDNSGSCEDDQSSCQSITYILDFDGSLISGYNKGTEFIAINILVSTSQEEQILISSNTPLGNLIIIQSDGYQPNMNSYPKQSFLTSSQYNTIFTITDTGHLELYGLHFDNLISTTSAINPLISISSNNNNDNTTLQIIDCEFKQNLTSKPIQYLSHSIIDINGGYLVIKRTKLQNYIISNVKSLIMIRSVEIKVHSNAFIENNIQISNSQFENIQQIGFANGAVINAQLKQGSKLQISQSSEFINCICGTIQGYRNIQLSGGAIYAVINGGQMQLSGIIMDKCKSESGGAVFANISNQGNLILDSQCQFYQCESYGNGGGIYVQMDFTTQSQFVINGAIFKQCRSFSSKTSSNLKSGYGGGIFLTGTGDYNPSSELLDLRGMKIYQNSALNNGQSMFVVMANVVEWCQQGILGEYVKGNYSDLNSDVNELEGIAVSAETFESLTIEQINIQQQKLEFHWTQQAIINSVQIIVNVSKEQNPLQFTIQGDLMKLPRDKDGFIIWPPKNATSLPIVLDISSNSSQSVQFALKDFSWVDNRMKIYGMLVSNTGKFFTGLDGLENEAVQIEIQIEEGEQFYNFKTSYGQDSKSKFVFTWWIILIIASAGLILLIIIIIICCCICNRSKKKKEHIIYPVQEENEIRPH</sequence>
<evidence type="ECO:0000313" key="2">
    <source>
        <dbReference type="EMBL" id="KAA6386195.1"/>
    </source>
</evidence>
<proteinExistence type="predicted"/>
<dbReference type="Proteomes" id="UP000324800">
    <property type="component" value="Unassembled WGS sequence"/>
</dbReference>
<evidence type="ECO:0000256" key="1">
    <source>
        <dbReference type="SAM" id="Phobius"/>
    </source>
</evidence>
<accession>A0A5J4VUP7</accession>
<dbReference type="SMART" id="SM00710">
    <property type="entry name" value="PbH1"/>
    <property type="match status" value="6"/>
</dbReference>
<dbReference type="SUPFAM" id="SSF51126">
    <property type="entry name" value="Pectin lyase-like"/>
    <property type="match status" value="2"/>
</dbReference>